<dbReference type="SUPFAM" id="SSF53850">
    <property type="entry name" value="Periplasmic binding protein-like II"/>
    <property type="match status" value="1"/>
</dbReference>
<protein>
    <submittedName>
        <fullName evidence="6">LysR family transcriptional regulator</fullName>
    </submittedName>
</protein>
<dbReference type="Gene3D" id="3.40.190.10">
    <property type="entry name" value="Periplasmic binding protein-like II"/>
    <property type="match status" value="2"/>
</dbReference>
<comment type="caution">
    <text evidence="6">The sequence shown here is derived from an EMBL/GenBank/DDBJ whole genome shotgun (WGS) entry which is preliminary data.</text>
</comment>
<keyword evidence="4" id="KW-0804">Transcription</keyword>
<dbReference type="Proteomes" id="UP000245396">
    <property type="component" value="Unassembled WGS sequence"/>
</dbReference>
<comment type="similarity">
    <text evidence="1">Belongs to the LysR transcriptional regulatory family.</text>
</comment>
<dbReference type="GO" id="GO:0006351">
    <property type="term" value="P:DNA-templated transcription"/>
    <property type="evidence" value="ECO:0007669"/>
    <property type="project" value="TreeGrafter"/>
</dbReference>
<proteinExistence type="inferred from homology"/>
<dbReference type="PANTHER" id="PTHR30537:SF74">
    <property type="entry name" value="HTH-TYPE TRANSCRIPTIONAL REGULATOR TRPI"/>
    <property type="match status" value="1"/>
</dbReference>
<dbReference type="InterPro" id="IPR005119">
    <property type="entry name" value="LysR_subst-bd"/>
</dbReference>
<name>A0A316C172_PSESE</name>
<dbReference type="Pfam" id="PF03466">
    <property type="entry name" value="LysR_substrate"/>
    <property type="match status" value="1"/>
</dbReference>
<accession>A0A316C172</accession>
<keyword evidence="2" id="KW-0805">Transcription regulation</keyword>
<reference evidence="6 7" key="1">
    <citation type="submission" date="2018-05" db="EMBL/GenBank/DDBJ databases">
        <title>Genomic Encyclopedia of Type Strains, Phase IV (KMG-IV): sequencing the most valuable type-strain genomes for metagenomic binning, comparative biology and taxonomic classification.</title>
        <authorList>
            <person name="Goeker M."/>
        </authorList>
    </citation>
    <scope>NUCLEOTIDE SEQUENCE [LARGE SCALE GENOMIC DNA]</scope>
    <source>
        <strain evidence="6 7">DSM 6986</strain>
    </source>
</reference>
<dbReference type="Pfam" id="PF00126">
    <property type="entry name" value="HTH_1"/>
    <property type="match status" value="1"/>
</dbReference>
<gene>
    <name evidence="6" type="ORF">C7441_10975</name>
</gene>
<evidence type="ECO:0000313" key="6">
    <source>
        <dbReference type="EMBL" id="PWJ82307.1"/>
    </source>
</evidence>
<dbReference type="SUPFAM" id="SSF46785">
    <property type="entry name" value="Winged helix' DNA-binding domain"/>
    <property type="match status" value="1"/>
</dbReference>
<feature type="domain" description="HTH lysR-type" evidence="5">
    <location>
        <begin position="9"/>
        <end position="66"/>
    </location>
</feature>
<dbReference type="CDD" id="cd08432">
    <property type="entry name" value="PBP2_GcdR_TrpI_HvrB_AmpR_like"/>
    <property type="match status" value="1"/>
</dbReference>
<dbReference type="FunFam" id="1.10.10.10:FF:000038">
    <property type="entry name" value="Glycine cleavage system transcriptional activator"/>
    <property type="match status" value="1"/>
</dbReference>
<dbReference type="RefSeq" id="WP_109613322.1">
    <property type="nucleotide sequence ID" value="NZ_QGGG01000009.1"/>
</dbReference>
<dbReference type="Gene3D" id="1.10.10.10">
    <property type="entry name" value="Winged helix-like DNA-binding domain superfamily/Winged helix DNA-binding domain"/>
    <property type="match status" value="1"/>
</dbReference>
<organism evidence="6 7">
    <name type="scientific">Pseudaminobacter salicylatoxidans</name>
    <dbReference type="NCBI Taxonomy" id="93369"/>
    <lineage>
        <taxon>Bacteria</taxon>
        <taxon>Pseudomonadati</taxon>
        <taxon>Pseudomonadota</taxon>
        <taxon>Alphaproteobacteria</taxon>
        <taxon>Hyphomicrobiales</taxon>
        <taxon>Phyllobacteriaceae</taxon>
        <taxon>Pseudaminobacter</taxon>
    </lineage>
</organism>
<keyword evidence="7" id="KW-1185">Reference proteome</keyword>
<dbReference type="AlphaFoldDB" id="A0A316C172"/>
<dbReference type="PRINTS" id="PR00039">
    <property type="entry name" value="HTHLYSR"/>
</dbReference>
<evidence type="ECO:0000256" key="2">
    <source>
        <dbReference type="ARBA" id="ARBA00023015"/>
    </source>
</evidence>
<dbReference type="InterPro" id="IPR036388">
    <property type="entry name" value="WH-like_DNA-bd_sf"/>
</dbReference>
<dbReference type="PANTHER" id="PTHR30537">
    <property type="entry name" value="HTH-TYPE TRANSCRIPTIONAL REGULATOR"/>
    <property type="match status" value="1"/>
</dbReference>
<dbReference type="PROSITE" id="PS50931">
    <property type="entry name" value="HTH_LYSR"/>
    <property type="match status" value="1"/>
</dbReference>
<dbReference type="GO" id="GO:0043565">
    <property type="term" value="F:sequence-specific DNA binding"/>
    <property type="evidence" value="ECO:0007669"/>
    <property type="project" value="TreeGrafter"/>
</dbReference>
<sequence>MRRRRQRLPPLDYLIAFEAAARLGGFTAAAERLNLSQAAISRQVKLLEEHLGVRLFRRGHRSVQLTAEGKSFLRHVREALDAVEKGVEGLQEAARRPRVSLAATQSISTLWLMPRLPRLRRDHPDLDIHLVSTDLDREALASEHDLIILRGEGQWENFEAELLLDEEIFPVCAPAYADQKGLHLLEALRHCTFIEVASHHTEWMDWARWLTSSGLPETEGAASLTFNTYALAIQAAVDSLGVALGWRHLVDGHLAEGTLIRPLPNSICTTSGYFLLQPQDNPLSPASQSVRDWLFAEARTAEC</sequence>
<dbReference type="InterPro" id="IPR000847">
    <property type="entry name" value="LysR_HTH_N"/>
</dbReference>
<evidence type="ECO:0000256" key="3">
    <source>
        <dbReference type="ARBA" id="ARBA00023125"/>
    </source>
</evidence>
<evidence type="ECO:0000313" key="7">
    <source>
        <dbReference type="Proteomes" id="UP000245396"/>
    </source>
</evidence>
<evidence type="ECO:0000256" key="1">
    <source>
        <dbReference type="ARBA" id="ARBA00009437"/>
    </source>
</evidence>
<evidence type="ECO:0000256" key="4">
    <source>
        <dbReference type="ARBA" id="ARBA00023163"/>
    </source>
</evidence>
<dbReference type="EMBL" id="QGGG01000009">
    <property type="protein sequence ID" value="PWJ82307.1"/>
    <property type="molecule type" value="Genomic_DNA"/>
</dbReference>
<dbReference type="InterPro" id="IPR058163">
    <property type="entry name" value="LysR-type_TF_proteobact-type"/>
</dbReference>
<dbReference type="GO" id="GO:0003700">
    <property type="term" value="F:DNA-binding transcription factor activity"/>
    <property type="evidence" value="ECO:0007669"/>
    <property type="project" value="InterPro"/>
</dbReference>
<evidence type="ECO:0000259" key="5">
    <source>
        <dbReference type="PROSITE" id="PS50931"/>
    </source>
</evidence>
<dbReference type="InterPro" id="IPR036390">
    <property type="entry name" value="WH_DNA-bd_sf"/>
</dbReference>
<keyword evidence="3" id="KW-0238">DNA-binding</keyword>
<dbReference type="OrthoDB" id="9804958at2"/>
<dbReference type="STRING" id="1192868.GCA_000304395_00285"/>